<sequence>GVALITDSFSNIQPVFRMGSESTIHLRIFFRHNKDELKGPFTERQVQEWYRKKLFENSFSFCFMESDNSPDDSTPSY</sequence>
<reference evidence="3" key="1">
    <citation type="submission" date="2022-10" db="EMBL/GenBank/DDBJ databases">
        <title>Genome assembly of Pristionchus species.</title>
        <authorList>
            <person name="Yoshida K."/>
            <person name="Sommer R.J."/>
        </authorList>
    </citation>
    <scope>NUCLEOTIDE SEQUENCE [LARGE SCALE GENOMIC DNA]</scope>
    <source>
        <strain evidence="3">RS5460</strain>
    </source>
</reference>
<evidence type="ECO:0000259" key="1">
    <source>
        <dbReference type="PROSITE" id="PS50829"/>
    </source>
</evidence>
<evidence type="ECO:0000313" key="3">
    <source>
        <dbReference type="Proteomes" id="UP001328107"/>
    </source>
</evidence>
<feature type="non-terminal residue" evidence="2">
    <location>
        <position position="1"/>
    </location>
</feature>
<feature type="non-terminal residue" evidence="2">
    <location>
        <position position="77"/>
    </location>
</feature>
<accession>A0AAN5C6H4</accession>
<dbReference type="InterPro" id="IPR035445">
    <property type="entry name" value="GYF-like_dom_sf"/>
</dbReference>
<dbReference type="InterPro" id="IPR003169">
    <property type="entry name" value="GYF"/>
</dbReference>
<evidence type="ECO:0000313" key="2">
    <source>
        <dbReference type="EMBL" id="GMR30336.1"/>
    </source>
</evidence>
<dbReference type="AlphaFoldDB" id="A0AAN5C6H4"/>
<organism evidence="2 3">
    <name type="scientific">Pristionchus mayeri</name>
    <dbReference type="NCBI Taxonomy" id="1317129"/>
    <lineage>
        <taxon>Eukaryota</taxon>
        <taxon>Metazoa</taxon>
        <taxon>Ecdysozoa</taxon>
        <taxon>Nematoda</taxon>
        <taxon>Chromadorea</taxon>
        <taxon>Rhabditida</taxon>
        <taxon>Rhabditina</taxon>
        <taxon>Diplogasteromorpha</taxon>
        <taxon>Diplogasteroidea</taxon>
        <taxon>Neodiplogasteridae</taxon>
        <taxon>Pristionchus</taxon>
    </lineage>
</organism>
<dbReference type="PROSITE" id="PS50829">
    <property type="entry name" value="GYF"/>
    <property type="match status" value="1"/>
</dbReference>
<keyword evidence="3" id="KW-1185">Reference proteome</keyword>
<gene>
    <name evidence="2" type="ORF">PMAYCL1PPCAC_00531</name>
</gene>
<dbReference type="SUPFAM" id="SSF55277">
    <property type="entry name" value="GYF domain"/>
    <property type="match status" value="1"/>
</dbReference>
<protein>
    <recommendedName>
        <fullName evidence="1">GYF domain-containing protein</fullName>
    </recommendedName>
</protein>
<dbReference type="EMBL" id="BTRK01000001">
    <property type="protein sequence ID" value="GMR30336.1"/>
    <property type="molecule type" value="Genomic_DNA"/>
</dbReference>
<name>A0AAN5C6H4_9BILA</name>
<dbReference type="Proteomes" id="UP001328107">
    <property type="component" value="Unassembled WGS sequence"/>
</dbReference>
<feature type="domain" description="GYF" evidence="1">
    <location>
        <begin position="25"/>
        <end position="77"/>
    </location>
</feature>
<proteinExistence type="predicted"/>
<comment type="caution">
    <text evidence="2">The sequence shown here is derived from an EMBL/GenBank/DDBJ whole genome shotgun (WGS) entry which is preliminary data.</text>
</comment>